<dbReference type="GO" id="GO:0106274">
    <property type="term" value="F:NAD+-protein-arginine ADP-ribosyltransferase activity"/>
    <property type="evidence" value="ECO:0007669"/>
    <property type="project" value="UniProtKB-EC"/>
</dbReference>
<organism evidence="10 11">
    <name type="scientific">Adineta steineri</name>
    <dbReference type="NCBI Taxonomy" id="433720"/>
    <lineage>
        <taxon>Eukaryota</taxon>
        <taxon>Metazoa</taxon>
        <taxon>Spiralia</taxon>
        <taxon>Gnathifera</taxon>
        <taxon>Rotifera</taxon>
        <taxon>Eurotatoria</taxon>
        <taxon>Bdelloidea</taxon>
        <taxon>Adinetida</taxon>
        <taxon>Adinetidae</taxon>
        <taxon>Adineta</taxon>
    </lineage>
</organism>
<keyword evidence="9" id="KW-0520">NAD</keyword>
<dbReference type="InterPro" id="IPR011990">
    <property type="entry name" value="TPR-like_helical_dom_sf"/>
</dbReference>
<dbReference type="InterPro" id="IPR000768">
    <property type="entry name" value="ART"/>
</dbReference>
<dbReference type="SMART" id="SM00028">
    <property type="entry name" value="TPR"/>
    <property type="match status" value="6"/>
</dbReference>
<evidence type="ECO:0000256" key="9">
    <source>
        <dbReference type="RuleBase" id="RU361228"/>
    </source>
</evidence>
<evidence type="ECO:0000256" key="4">
    <source>
        <dbReference type="ARBA" id="ARBA00022695"/>
    </source>
</evidence>
<dbReference type="EC" id="2.4.2.31" evidence="9"/>
<evidence type="ECO:0000313" key="10">
    <source>
        <dbReference type="EMBL" id="CAF0869471.1"/>
    </source>
</evidence>
<dbReference type="SUPFAM" id="SSF48452">
    <property type="entry name" value="TPR-like"/>
    <property type="match status" value="1"/>
</dbReference>
<feature type="repeat" description="TPR" evidence="8">
    <location>
        <begin position="611"/>
        <end position="644"/>
    </location>
</feature>
<keyword evidence="3 9" id="KW-0808">Transferase</keyword>
<evidence type="ECO:0000256" key="7">
    <source>
        <dbReference type="ARBA" id="ARBA00047597"/>
    </source>
</evidence>
<comment type="caution">
    <text evidence="10">The sequence shown here is derived from an EMBL/GenBank/DDBJ whole genome shotgun (WGS) entry which is preliminary data.</text>
</comment>
<evidence type="ECO:0000313" key="11">
    <source>
        <dbReference type="Proteomes" id="UP000663845"/>
    </source>
</evidence>
<dbReference type="Gene3D" id="3.90.176.10">
    <property type="entry name" value="Toxin ADP-ribosyltransferase, Chain A, domain 1"/>
    <property type="match status" value="1"/>
</dbReference>
<evidence type="ECO:0000256" key="5">
    <source>
        <dbReference type="ARBA" id="ARBA00022737"/>
    </source>
</evidence>
<dbReference type="InterPro" id="IPR019734">
    <property type="entry name" value="TPR_rpt"/>
</dbReference>
<feature type="repeat" description="TPR" evidence="8">
    <location>
        <begin position="485"/>
        <end position="518"/>
    </location>
</feature>
<keyword evidence="5" id="KW-0677">Repeat</keyword>
<feature type="repeat" description="TPR" evidence="8">
    <location>
        <begin position="569"/>
        <end position="602"/>
    </location>
</feature>
<comment type="catalytic activity">
    <reaction evidence="7 9">
        <text>L-arginyl-[protein] + NAD(+) = N(omega)-(ADP-D-ribosyl)-L-arginyl-[protein] + nicotinamide + H(+)</text>
        <dbReference type="Rhea" id="RHEA:19149"/>
        <dbReference type="Rhea" id="RHEA-COMP:10532"/>
        <dbReference type="Rhea" id="RHEA-COMP:15087"/>
        <dbReference type="ChEBI" id="CHEBI:15378"/>
        <dbReference type="ChEBI" id="CHEBI:17154"/>
        <dbReference type="ChEBI" id="CHEBI:29965"/>
        <dbReference type="ChEBI" id="CHEBI:57540"/>
        <dbReference type="ChEBI" id="CHEBI:142554"/>
        <dbReference type="EC" id="2.4.2.31"/>
    </reaction>
</comment>
<dbReference type="PANTHER" id="PTHR45641:SF1">
    <property type="entry name" value="AAA+ ATPASE DOMAIN-CONTAINING PROTEIN"/>
    <property type="match status" value="1"/>
</dbReference>
<keyword evidence="2 9" id="KW-0328">Glycosyltransferase</keyword>
<keyword evidence="4" id="KW-0548">Nucleotidyltransferase</keyword>
<evidence type="ECO:0000256" key="1">
    <source>
        <dbReference type="ARBA" id="ARBA00009558"/>
    </source>
</evidence>
<dbReference type="Pfam" id="PF13424">
    <property type="entry name" value="TPR_12"/>
    <property type="match status" value="2"/>
</dbReference>
<dbReference type="SUPFAM" id="SSF56399">
    <property type="entry name" value="ADP-ribosylation"/>
    <property type="match status" value="1"/>
</dbReference>
<evidence type="ECO:0000256" key="2">
    <source>
        <dbReference type="ARBA" id="ARBA00022676"/>
    </source>
</evidence>
<dbReference type="Pfam" id="PF01129">
    <property type="entry name" value="ART"/>
    <property type="match status" value="1"/>
</dbReference>
<dbReference type="Pfam" id="PF13374">
    <property type="entry name" value="TPR_10"/>
    <property type="match status" value="1"/>
</dbReference>
<dbReference type="PROSITE" id="PS50005">
    <property type="entry name" value="TPR"/>
    <property type="match status" value="5"/>
</dbReference>
<dbReference type="PROSITE" id="PS51996">
    <property type="entry name" value="TR_MART"/>
    <property type="match status" value="1"/>
</dbReference>
<name>A0A813X8S3_9BILA</name>
<feature type="repeat" description="TPR" evidence="8">
    <location>
        <begin position="527"/>
        <end position="560"/>
    </location>
</feature>
<evidence type="ECO:0000256" key="3">
    <source>
        <dbReference type="ARBA" id="ARBA00022679"/>
    </source>
</evidence>
<evidence type="ECO:0000256" key="6">
    <source>
        <dbReference type="ARBA" id="ARBA00022803"/>
    </source>
</evidence>
<dbReference type="Gene3D" id="1.25.40.10">
    <property type="entry name" value="Tetratricopeptide repeat domain"/>
    <property type="match status" value="2"/>
</dbReference>
<protein>
    <recommendedName>
        <fullName evidence="9">NAD(P)(+)--arginine ADP-ribosyltransferase</fullName>
        <ecNumber evidence="9">2.4.2.31</ecNumber>
    </recommendedName>
    <alternativeName>
        <fullName evidence="9">Mono(ADP-ribosyl)transferase</fullName>
    </alternativeName>
</protein>
<evidence type="ECO:0000256" key="8">
    <source>
        <dbReference type="PROSITE-ProRule" id="PRU00339"/>
    </source>
</evidence>
<proteinExistence type="inferred from homology"/>
<keyword evidence="9" id="KW-0521">NADP</keyword>
<accession>A0A813X8S3</accession>
<dbReference type="AlphaFoldDB" id="A0A813X8S3"/>
<dbReference type="PANTHER" id="PTHR45641">
    <property type="entry name" value="TETRATRICOPEPTIDE REPEAT PROTEIN (AFU_ORTHOLOGUE AFUA_6G03870)"/>
    <property type="match status" value="1"/>
</dbReference>
<dbReference type="EMBL" id="CAJNOG010000061">
    <property type="protein sequence ID" value="CAF0869471.1"/>
    <property type="molecule type" value="Genomic_DNA"/>
</dbReference>
<keyword evidence="6 8" id="KW-0802">TPR repeat</keyword>
<feature type="repeat" description="TPR" evidence="8">
    <location>
        <begin position="653"/>
        <end position="686"/>
    </location>
</feature>
<gene>
    <name evidence="10" type="ORF">JYZ213_LOCUS8876</name>
</gene>
<dbReference type="GO" id="GO:0016779">
    <property type="term" value="F:nucleotidyltransferase activity"/>
    <property type="evidence" value="ECO:0007669"/>
    <property type="project" value="UniProtKB-KW"/>
</dbReference>
<comment type="similarity">
    <text evidence="1 9">Belongs to the Arg-specific ADP-ribosyltransferase family.</text>
</comment>
<sequence length="708" mass="82962">MNWLKKTFGHNTNGDDNHDEIINSINTYKTYQISYDRSIQNFRLIWLDSSIDEINNDACINIIKKLREIVNTIQIFKDVNACIDFITDIDDDNIFIISSGTLGQIIIPMIHDDITQINSFYIFCQNKDRHLQWAQKWSKVKGIFIDIEPMCEALKYAFEDCDRNSVSMSFLQTTDEISNINLNQLDSSFMYIQILKDILLTIDFQQEDIEEFLRYCRKVVFVANSKELRCIDNVKQLQYVDKIQQTYHWYRPIWWYTNPCFLYSMLNKALRMMEVDLIVKMGFFLRELHQDIARLHKQQYIEHQNTVSFFVYRGQRLSKTEFNQLNMTQGGLLSFNNFLSTSTTDQVALKFVRKQKLNLDEIGVLFVIQVDPSKSSIPFANVRDVSFYPKEDEILFCMNSIFRIGEIKKIDDTINNRLWKVDLTLTNENDPQLHALTEYIRRETFMIEKGWYRLSNFLIILGETDKAEEICNRLLDKTTDQTEKASIYHTLGMIKYVQQKYQEAIGFYKQSIKIKEKIYSSNHLYLASSYSNIGEAYNRIGKYTDALSFHRKALLIKKETFPLNHPALAQSYDNIGSALGNLSIYSQALAYYEKALEIKCKTLPSNHPDLAQSYNNIGWTYEKMREYPKALLSHETALSIKKRVLPSKHLSLADSYKNIGAIHLNMKQYSTALSFYNNALDILRDSLPKNHPNLLNLERNIECIKKKL</sequence>
<dbReference type="Proteomes" id="UP000663845">
    <property type="component" value="Unassembled WGS sequence"/>
</dbReference>
<reference evidence="10" key="1">
    <citation type="submission" date="2021-02" db="EMBL/GenBank/DDBJ databases">
        <authorList>
            <person name="Nowell W R."/>
        </authorList>
    </citation>
    <scope>NUCLEOTIDE SEQUENCE</scope>
</reference>